<dbReference type="GO" id="GO:0006412">
    <property type="term" value="P:translation"/>
    <property type="evidence" value="ECO:0007669"/>
    <property type="project" value="InterPro"/>
</dbReference>
<evidence type="ECO:0000256" key="1">
    <source>
        <dbReference type="ARBA" id="ARBA00005657"/>
    </source>
</evidence>
<dbReference type="Gene3D" id="2.40.50.140">
    <property type="entry name" value="Nucleic acid-binding proteins"/>
    <property type="match status" value="1"/>
</dbReference>
<comment type="caution">
    <text evidence="4">The sequence shown here is derived from an EMBL/GenBank/DDBJ whole genome shotgun (WGS) entry which is preliminary data.</text>
</comment>
<protein>
    <submittedName>
        <fullName evidence="4">Uncharacterized protein</fullName>
    </submittedName>
</protein>
<dbReference type="Proteomes" id="UP001188597">
    <property type="component" value="Unassembled WGS sequence"/>
</dbReference>
<name>A0AA88WRJ7_9ASTE</name>
<dbReference type="InterPro" id="IPR012340">
    <property type="entry name" value="NA-bd_OB-fold"/>
</dbReference>
<dbReference type="Pfam" id="PF00164">
    <property type="entry name" value="Ribosom_S12_S23"/>
    <property type="match status" value="1"/>
</dbReference>
<evidence type="ECO:0000256" key="2">
    <source>
        <dbReference type="ARBA" id="ARBA00022980"/>
    </source>
</evidence>
<dbReference type="GO" id="GO:0005840">
    <property type="term" value="C:ribosome"/>
    <property type="evidence" value="ECO:0007669"/>
    <property type="project" value="UniProtKB-KW"/>
</dbReference>
<dbReference type="GO" id="GO:0003735">
    <property type="term" value="F:structural constituent of ribosome"/>
    <property type="evidence" value="ECO:0007669"/>
    <property type="project" value="InterPro"/>
</dbReference>
<dbReference type="InterPro" id="IPR006032">
    <property type="entry name" value="Ribosomal_uS12"/>
</dbReference>
<keyword evidence="3" id="KW-0687">Ribonucleoprotein</keyword>
<evidence type="ECO:0000313" key="4">
    <source>
        <dbReference type="EMBL" id="KAK3026390.1"/>
    </source>
</evidence>
<reference evidence="4" key="1">
    <citation type="submission" date="2022-12" db="EMBL/GenBank/DDBJ databases">
        <title>Draft genome assemblies for two species of Escallonia (Escalloniales).</title>
        <authorList>
            <person name="Chanderbali A."/>
            <person name="Dervinis C."/>
            <person name="Anghel I."/>
            <person name="Soltis D."/>
            <person name="Soltis P."/>
            <person name="Zapata F."/>
        </authorList>
    </citation>
    <scope>NUCLEOTIDE SEQUENCE</scope>
    <source>
        <strain evidence="4">UCBG64.0493</strain>
        <tissue evidence="4">Leaf</tissue>
    </source>
</reference>
<sequence>MEEPFVGSFHAKEIMLEKIDAFVPNGGCLNYIKENDEVLIPGYGERGMLLEIFLGLKIQSLKVSSASLLVFFKEKKETPGSKAKWRNFTKGI</sequence>
<organism evidence="4 5">
    <name type="scientific">Escallonia herrerae</name>
    <dbReference type="NCBI Taxonomy" id="1293975"/>
    <lineage>
        <taxon>Eukaryota</taxon>
        <taxon>Viridiplantae</taxon>
        <taxon>Streptophyta</taxon>
        <taxon>Embryophyta</taxon>
        <taxon>Tracheophyta</taxon>
        <taxon>Spermatophyta</taxon>
        <taxon>Magnoliopsida</taxon>
        <taxon>eudicotyledons</taxon>
        <taxon>Gunneridae</taxon>
        <taxon>Pentapetalae</taxon>
        <taxon>asterids</taxon>
        <taxon>campanulids</taxon>
        <taxon>Escalloniales</taxon>
        <taxon>Escalloniaceae</taxon>
        <taxon>Escallonia</taxon>
    </lineage>
</organism>
<proteinExistence type="inferred from homology"/>
<comment type="similarity">
    <text evidence="1">Belongs to the universal ribosomal protein uS12 family.</text>
</comment>
<evidence type="ECO:0000256" key="3">
    <source>
        <dbReference type="ARBA" id="ARBA00023274"/>
    </source>
</evidence>
<gene>
    <name evidence="4" type="ORF">RJ639_042600</name>
</gene>
<accession>A0AA88WRJ7</accession>
<evidence type="ECO:0000313" key="5">
    <source>
        <dbReference type="Proteomes" id="UP001188597"/>
    </source>
</evidence>
<keyword evidence="5" id="KW-1185">Reference proteome</keyword>
<keyword evidence="2" id="KW-0689">Ribosomal protein</keyword>
<dbReference type="GO" id="GO:1990904">
    <property type="term" value="C:ribonucleoprotein complex"/>
    <property type="evidence" value="ECO:0007669"/>
    <property type="project" value="UniProtKB-KW"/>
</dbReference>
<dbReference type="AlphaFoldDB" id="A0AA88WRJ7"/>
<dbReference type="EMBL" id="JAVXUP010000502">
    <property type="protein sequence ID" value="KAK3026390.1"/>
    <property type="molecule type" value="Genomic_DNA"/>
</dbReference>